<evidence type="ECO:0000313" key="3">
    <source>
        <dbReference type="Proteomes" id="UP000887561"/>
    </source>
</evidence>
<dbReference type="SUPFAM" id="SSF50630">
    <property type="entry name" value="Acid proteases"/>
    <property type="match status" value="1"/>
</dbReference>
<sequence length="239" mass="25546">MPIGDVSFPNVPFIAAKSGIPKMNKSISGSFGLSLTKNDHLTSILSQLDKQIVTIKIAGGISGGGGIISAGIGLLTLGGEDKGCKNYKYVKASCDWSTGLQVGSLDNLPKIKMSDSLPNMYGPKGQIDALAKGLGVPIPSNAKERYVFPCKKNMPDITLTVGVLGGTTANVILKPDQYIEKTFNETGEDVKTTCQLYFMPNEALPNSNDNIWTMGQAFMFNRCISVNLKDETIGFADKN</sequence>
<dbReference type="PANTHER" id="PTHR47966">
    <property type="entry name" value="BETA-SITE APP-CLEAVING ENZYME, ISOFORM A-RELATED"/>
    <property type="match status" value="1"/>
</dbReference>
<dbReference type="AlphaFoldDB" id="A0A915LLG0"/>
<dbReference type="PANTHER" id="PTHR47966:SF45">
    <property type="entry name" value="PEPTIDASE A1 DOMAIN-CONTAINING PROTEIN"/>
    <property type="match status" value="1"/>
</dbReference>
<evidence type="ECO:0000259" key="2">
    <source>
        <dbReference type="PROSITE" id="PS51767"/>
    </source>
</evidence>
<dbReference type="Proteomes" id="UP000887561">
    <property type="component" value="Unplaced"/>
</dbReference>
<dbReference type="InterPro" id="IPR021109">
    <property type="entry name" value="Peptidase_aspartic_dom_sf"/>
</dbReference>
<protein>
    <submittedName>
        <fullName evidence="4">Peptidase A1 domain-containing protein</fullName>
    </submittedName>
</protein>
<feature type="domain" description="Peptidase A1" evidence="2">
    <location>
        <begin position="1"/>
        <end position="236"/>
    </location>
</feature>
<dbReference type="WBParaSite" id="scaffold1243_cov202.g2752">
    <property type="protein sequence ID" value="scaffold1243_cov202.g2752"/>
    <property type="gene ID" value="scaffold1243_cov202.g2752"/>
</dbReference>
<dbReference type="Gene3D" id="2.40.70.10">
    <property type="entry name" value="Acid Proteases"/>
    <property type="match status" value="1"/>
</dbReference>
<accession>A0A915LLG0</accession>
<organism evidence="3 4">
    <name type="scientific">Meloidogyne javanica</name>
    <name type="common">Root-knot nematode worm</name>
    <dbReference type="NCBI Taxonomy" id="6303"/>
    <lineage>
        <taxon>Eukaryota</taxon>
        <taxon>Metazoa</taxon>
        <taxon>Ecdysozoa</taxon>
        <taxon>Nematoda</taxon>
        <taxon>Chromadorea</taxon>
        <taxon>Rhabditida</taxon>
        <taxon>Tylenchina</taxon>
        <taxon>Tylenchomorpha</taxon>
        <taxon>Tylenchoidea</taxon>
        <taxon>Meloidogynidae</taxon>
        <taxon>Meloidogyninae</taxon>
        <taxon>Meloidogyne</taxon>
        <taxon>Meloidogyne incognita group</taxon>
    </lineage>
</organism>
<reference evidence="4" key="1">
    <citation type="submission" date="2022-11" db="UniProtKB">
        <authorList>
            <consortium name="WormBaseParasite"/>
        </authorList>
    </citation>
    <scope>IDENTIFICATION</scope>
</reference>
<evidence type="ECO:0000313" key="4">
    <source>
        <dbReference type="WBParaSite" id="scaffold1243_cov202.g2752"/>
    </source>
</evidence>
<proteinExistence type="inferred from homology"/>
<dbReference type="Pfam" id="PF00026">
    <property type="entry name" value="Asp"/>
    <property type="match status" value="1"/>
</dbReference>
<dbReference type="GO" id="GO:0004190">
    <property type="term" value="F:aspartic-type endopeptidase activity"/>
    <property type="evidence" value="ECO:0007669"/>
    <property type="project" value="InterPro"/>
</dbReference>
<dbReference type="GO" id="GO:0006508">
    <property type="term" value="P:proteolysis"/>
    <property type="evidence" value="ECO:0007669"/>
    <property type="project" value="InterPro"/>
</dbReference>
<dbReference type="InterPro" id="IPR033121">
    <property type="entry name" value="PEPTIDASE_A1"/>
</dbReference>
<dbReference type="GO" id="GO:0005764">
    <property type="term" value="C:lysosome"/>
    <property type="evidence" value="ECO:0007669"/>
    <property type="project" value="TreeGrafter"/>
</dbReference>
<keyword evidence="3" id="KW-1185">Reference proteome</keyword>
<dbReference type="PROSITE" id="PS51767">
    <property type="entry name" value="PEPTIDASE_A1"/>
    <property type="match status" value="1"/>
</dbReference>
<dbReference type="InterPro" id="IPR001461">
    <property type="entry name" value="Aspartic_peptidase_A1"/>
</dbReference>
<evidence type="ECO:0000256" key="1">
    <source>
        <dbReference type="ARBA" id="ARBA00007447"/>
    </source>
</evidence>
<name>A0A915LLG0_MELJA</name>
<comment type="similarity">
    <text evidence="1">Belongs to the peptidase A1 family.</text>
</comment>